<reference evidence="1" key="1">
    <citation type="submission" date="2018-11" db="EMBL/GenBank/DDBJ databases">
        <authorList>
            <consortium name="Genoscope - CEA"/>
            <person name="William W."/>
        </authorList>
    </citation>
    <scope>NUCLEOTIDE SEQUENCE</scope>
</reference>
<dbReference type="EMBL" id="LR031872">
    <property type="protein sequence ID" value="VDC93344.1"/>
    <property type="molecule type" value="Genomic_DNA"/>
</dbReference>
<gene>
    <name evidence="1" type="ORF">BOLC3T16788H</name>
</gene>
<dbReference type="AlphaFoldDB" id="A0A3P6B291"/>
<protein>
    <submittedName>
        <fullName evidence="1">Uncharacterized protein</fullName>
    </submittedName>
</protein>
<organism evidence="1">
    <name type="scientific">Brassica oleracea</name>
    <name type="common">Wild cabbage</name>
    <dbReference type="NCBI Taxonomy" id="3712"/>
    <lineage>
        <taxon>Eukaryota</taxon>
        <taxon>Viridiplantae</taxon>
        <taxon>Streptophyta</taxon>
        <taxon>Embryophyta</taxon>
        <taxon>Tracheophyta</taxon>
        <taxon>Spermatophyta</taxon>
        <taxon>Magnoliopsida</taxon>
        <taxon>eudicotyledons</taxon>
        <taxon>Gunneridae</taxon>
        <taxon>Pentapetalae</taxon>
        <taxon>rosids</taxon>
        <taxon>malvids</taxon>
        <taxon>Brassicales</taxon>
        <taxon>Brassicaceae</taxon>
        <taxon>Brassiceae</taxon>
        <taxon>Brassica</taxon>
    </lineage>
</organism>
<accession>A0A3P6B291</accession>
<sequence>MGGLVQGGSTPRGLQLISCSNCLLCSTIGSISVYQMVSHVDSGLITGPPLAA</sequence>
<proteinExistence type="predicted"/>
<name>A0A3P6B291_BRAOL</name>
<evidence type="ECO:0000313" key="1">
    <source>
        <dbReference type="EMBL" id="VDC93344.1"/>
    </source>
</evidence>